<gene>
    <name evidence="1" type="ORF">SPELUC_LOCUS14379</name>
</gene>
<name>A0ACA9QFS5_9GLOM</name>
<feature type="non-terminal residue" evidence="1">
    <location>
        <position position="1"/>
    </location>
</feature>
<reference evidence="1" key="1">
    <citation type="submission" date="2021-06" db="EMBL/GenBank/DDBJ databases">
        <authorList>
            <person name="Kallberg Y."/>
            <person name="Tangrot J."/>
            <person name="Rosling A."/>
        </authorList>
    </citation>
    <scope>NUCLEOTIDE SEQUENCE</scope>
    <source>
        <strain evidence="1">28 12/20/2015</strain>
    </source>
</reference>
<sequence length="75" mass="8841">YNNFTSFTLSPEPFIKLKNVSNEFEVASWVANHPRVLNLAITIHEAKEFEILDNHKICPKTYRYSFMSNHLEINK</sequence>
<accession>A0ACA9QFS5</accession>
<feature type="non-terminal residue" evidence="1">
    <location>
        <position position="75"/>
    </location>
</feature>
<keyword evidence="2" id="KW-1185">Reference proteome</keyword>
<comment type="caution">
    <text evidence="1">The sequence shown here is derived from an EMBL/GenBank/DDBJ whole genome shotgun (WGS) entry which is preliminary data.</text>
</comment>
<evidence type="ECO:0000313" key="2">
    <source>
        <dbReference type="Proteomes" id="UP000789366"/>
    </source>
</evidence>
<proteinExistence type="predicted"/>
<evidence type="ECO:0000313" key="1">
    <source>
        <dbReference type="EMBL" id="CAG8749357.1"/>
    </source>
</evidence>
<protein>
    <submittedName>
        <fullName evidence="1">15472_t:CDS:1</fullName>
    </submittedName>
</protein>
<dbReference type="Proteomes" id="UP000789366">
    <property type="component" value="Unassembled WGS sequence"/>
</dbReference>
<dbReference type="EMBL" id="CAJVPW010041970">
    <property type="protein sequence ID" value="CAG8749357.1"/>
    <property type="molecule type" value="Genomic_DNA"/>
</dbReference>
<organism evidence="1 2">
    <name type="scientific">Cetraspora pellucida</name>
    <dbReference type="NCBI Taxonomy" id="1433469"/>
    <lineage>
        <taxon>Eukaryota</taxon>
        <taxon>Fungi</taxon>
        <taxon>Fungi incertae sedis</taxon>
        <taxon>Mucoromycota</taxon>
        <taxon>Glomeromycotina</taxon>
        <taxon>Glomeromycetes</taxon>
        <taxon>Diversisporales</taxon>
        <taxon>Gigasporaceae</taxon>
        <taxon>Cetraspora</taxon>
    </lineage>
</organism>